<organism evidence="4">
    <name type="scientific">Poterioochromonas malhamensis</name>
    <dbReference type="NCBI Taxonomy" id="88167"/>
    <lineage>
        <taxon>Eukaryota</taxon>
        <taxon>Sar</taxon>
        <taxon>Stramenopiles</taxon>
        <taxon>Ochrophyta</taxon>
        <taxon>Synurophyceae</taxon>
        <taxon>Ochromonadales</taxon>
        <taxon>Ochromonadaceae</taxon>
        <taxon>Poterioochromonas</taxon>
    </lineage>
</organism>
<accession>A0A7T6Y7H8</accession>
<dbReference type="GO" id="GO:0006412">
    <property type="term" value="P:translation"/>
    <property type="evidence" value="ECO:0007669"/>
    <property type="project" value="InterPro"/>
</dbReference>
<gene>
    <name evidence="4" type="primary">rpl23</name>
</gene>
<dbReference type="RefSeq" id="YP_010139335.1">
    <property type="nucleotide sequence ID" value="NC_056910.1"/>
</dbReference>
<dbReference type="SUPFAM" id="SSF54189">
    <property type="entry name" value="Ribosomal proteins S24e, L23 and L15e"/>
    <property type="match status" value="1"/>
</dbReference>
<dbReference type="InterPro" id="IPR012677">
    <property type="entry name" value="Nucleotide-bd_a/b_plait_sf"/>
</dbReference>
<dbReference type="InterPro" id="IPR013025">
    <property type="entry name" value="Ribosomal_uL23-like"/>
</dbReference>
<evidence type="ECO:0000313" key="4">
    <source>
        <dbReference type="EMBL" id="QQK55001.1"/>
    </source>
</evidence>
<protein>
    <submittedName>
        <fullName evidence="4">Ribosomal protein L23</fullName>
    </submittedName>
</protein>
<dbReference type="GO" id="GO:0005840">
    <property type="term" value="C:ribosome"/>
    <property type="evidence" value="ECO:0007669"/>
    <property type="project" value="UniProtKB-KW"/>
</dbReference>
<dbReference type="EMBL" id="MW175522">
    <property type="protein sequence ID" value="QQK55001.1"/>
    <property type="molecule type" value="Genomic_DNA"/>
</dbReference>
<keyword evidence="4" id="KW-0934">Plastid</keyword>
<comment type="similarity">
    <text evidence="1">Belongs to the universal ribosomal protein uL23 family.</text>
</comment>
<evidence type="ECO:0000256" key="2">
    <source>
        <dbReference type="ARBA" id="ARBA00022980"/>
    </source>
</evidence>
<dbReference type="Gene3D" id="3.30.70.330">
    <property type="match status" value="1"/>
</dbReference>
<geneLocation type="plastid" evidence="4"/>
<dbReference type="GeneID" id="67132897"/>
<keyword evidence="2 4" id="KW-0689">Ribosomal protein</keyword>
<dbReference type="InterPro" id="IPR012678">
    <property type="entry name" value="Ribosomal_uL23/eL15/eS24_sf"/>
</dbReference>
<evidence type="ECO:0000256" key="1">
    <source>
        <dbReference type="ARBA" id="ARBA00006700"/>
    </source>
</evidence>
<keyword evidence="3" id="KW-0687">Ribonucleoprotein</keyword>
<dbReference type="GO" id="GO:0003735">
    <property type="term" value="F:structural constituent of ribosome"/>
    <property type="evidence" value="ECO:0007669"/>
    <property type="project" value="InterPro"/>
</dbReference>
<dbReference type="AlphaFoldDB" id="A0A7T6Y7H8"/>
<sequence>MKINKFILSSIIKKINLIKYPLKTKKSETLNKLNKVVLIVHKSLTKNDLKEVFHFLLPNQIKSINLLNLPKKKRKVRKFKTSLFSNVKRSYKKAYLTLNSNISSLFFFDTLPTVINEE</sequence>
<name>A0A7T6Y7H8_9STRA</name>
<evidence type="ECO:0000256" key="3">
    <source>
        <dbReference type="ARBA" id="ARBA00023274"/>
    </source>
</evidence>
<reference evidence="4" key="1">
    <citation type="submission" date="2020-10" db="EMBL/GenBank/DDBJ databases">
        <title>Complete chloroplast genome of the Synurophyceae Poterioochromonas malhamensis (Pringsheim) R.A.Andersen 2017 from Van Lake in Eastern Anatolia.</title>
        <authorList>
            <person name="Gastineau R."/>
            <person name="Yilmaz E."/>
            <person name="Solak C.N."/>
            <person name="Lemieux C."/>
            <person name="Turmel M."/>
            <person name="Witkowski A."/>
        </authorList>
    </citation>
    <scope>NUCLEOTIDE SEQUENCE</scope>
    <source>
        <strain evidence="4">SZCZR2049</strain>
    </source>
</reference>
<dbReference type="GO" id="GO:1990904">
    <property type="term" value="C:ribonucleoprotein complex"/>
    <property type="evidence" value="ECO:0007669"/>
    <property type="project" value="UniProtKB-KW"/>
</dbReference>
<proteinExistence type="inferred from homology"/>
<dbReference type="Pfam" id="PF00276">
    <property type="entry name" value="Ribosomal_L23"/>
    <property type="match status" value="1"/>
</dbReference>